<reference evidence="13 14" key="1">
    <citation type="submission" date="2023-10" db="EMBL/GenBank/DDBJ databases">
        <title>Chromosome-scale genome assembly provides insights into flower coloration mechanisms of Canna indica.</title>
        <authorList>
            <person name="Li C."/>
        </authorList>
    </citation>
    <scope>NUCLEOTIDE SEQUENCE [LARGE SCALE GENOMIC DNA]</scope>
    <source>
        <tissue evidence="13">Flower</tissue>
    </source>
</reference>
<dbReference type="PANTHER" id="PTHR10015:SF450">
    <property type="entry name" value="HEAT STRESS TRANSCRIPTION FACTOR A-2E"/>
    <property type="match status" value="1"/>
</dbReference>
<feature type="region of interest" description="Disordered" evidence="11">
    <location>
        <begin position="398"/>
        <end position="451"/>
    </location>
</feature>
<keyword evidence="6" id="KW-0238">DNA-binding</keyword>
<dbReference type="FunFam" id="1.10.10.10:FF:000057">
    <property type="entry name" value="Heat shock transcription factor 1"/>
    <property type="match status" value="1"/>
</dbReference>
<sequence length="451" mass="51703">MESARGSCYPIAPFLTKTFDMVDDPITDSILSWSSTGASFVVWKQPEFARDLLPMYFKHNNFSSFIRQLNIYGFKKIDHDQWEFANDNFIRDQKHLLKNIHRRRPMYSHSHSLQNQGSSSAPLSELEKQDMEEEIERLKQDKITLINKLQNRTPWKHGMVYQMQSLDERLLVLEKRQIGLTVFLKNIIQEPPFLSDFLRQSDLQSKKRRWPKIALFNEGTITEDHNHVVAFKHMTREISDMVPMQVLDVEPFEKLELSLNTLENFFRGVSQVSGDGFFYDRLEPCLPSDVFLSEINASPVDTNANLEVLLPNPLPCSPGPVYNNSSSDAAECDQSHVETPTIPATENQTDDLQSKVSAIDVNLEPAATEIDSLRDQTTADTSSVLPAGVNDPFWQQFLTENPGSDEKEVKSKRRSSNRKKSEGKKREEETTRCNGRYVAVKMENLTPPQKT</sequence>
<dbReference type="GO" id="GO:0006357">
    <property type="term" value="P:regulation of transcription by RNA polymerase II"/>
    <property type="evidence" value="ECO:0007669"/>
    <property type="project" value="TreeGrafter"/>
</dbReference>
<dbReference type="PANTHER" id="PTHR10015">
    <property type="entry name" value="HEAT SHOCK TRANSCRIPTION FACTOR"/>
    <property type="match status" value="1"/>
</dbReference>
<evidence type="ECO:0000313" key="14">
    <source>
        <dbReference type="Proteomes" id="UP001327560"/>
    </source>
</evidence>
<dbReference type="PROSITE" id="PS00434">
    <property type="entry name" value="HSF_DOMAIN"/>
    <property type="match status" value="1"/>
</dbReference>
<feature type="coiled-coil region" evidence="10">
    <location>
        <begin position="121"/>
        <end position="148"/>
    </location>
</feature>
<keyword evidence="5" id="KW-0346">Stress response</keyword>
<dbReference type="SMART" id="SM00415">
    <property type="entry name" value="HSF"/>
    <property type="match status" value="1"/>
</dbReference>
<feature type="compositionally biased region" description="Basic residues" evidence="11">
    <location>
        <begin position="410"/>
        <end position="423"/>
    </location>
</feature>
<comment type="subcellular location">
    <subcellularLocation>
        <location evidence="1">Nucleus</location>
    </subcellularLocation>
</comment>
<dbReference type="GO" id="GO:0003700">
    <property type="term" value="F:DNA-binding transcription factor activity"/>
    <property type="evidence" value="ECO:0007669"/>
    <property type="project" value="InterPro"/>
</dbReference>
<proteinExistence type="inferred from homology"/>
<dbReference type="Gene3D" id="1.10.10.10">
    <property type="entry name" value="Winged helix-like DNA-binding domain superfamily/Winged helix DNA-binding domain"/>
    <property type="match status" value="1"/>
</dbReference>
<evidence type="ECO:0000256" key="7">
    <source>
        <dbReference type="ARBA" id="ARBA00023163"/>
    </source>
</evidence>
<comment type="subunit">
    <text evidence="2">Homotrimer.</text>
</comment>
<evidence type="ECO:0000313" key="13">
    <source>
        <dbReference type="EMBL" id="WOL11122.1"/>
    </source>
</evidence>
<dbReference type="InterPro" id="IPR036388">
    <property type="entry name" value="WH-like_DNA-bd_sf"/>
</dbReference>
<evidence type="ECO:0000256" key="6">
    <source>
        <dbReference type="ARBA" id="ARBA00023125"/>
    </source>
</evidence>
<dbReference type="Pfam" id="PF00447">
    <property type="entry name" value="HSF_DNA-bind"/>
    <property type="match status" value="1"/>
</dbReference>
<feature type="domain" description="HSF-type DNA-binding" evidence="12">
    <location>
        <begin position="53"/>
        <end position="77"/>
    </location>
</feature>
<evidence type="ECO:0000256" key="2">
    <source>
        <dbReference type="ARBA" id="ARBA00011233"/>
    </source>
</evidence>
<evidence type="ECO:0000256" key="8">
    <source>
        <dbReference type="ARBA" id="ARBA00023242"/>
    </source>
</evidence>
<dbReference type="InterPro" id="IPR000232">
    <property type="entry name" value="HSF_DNA-bd"/>
</dbReference>
<comment type="similarity">
    <text evidence="9">Belongs to the HSF family.</text>
</comment>
<evidence type="ECO:0000256" key="11">
    <source>
        <dbReference type="SAM" id="MobiDB-lite"/>
    </source>
</evidence>
<dbReference type="InterPro" id="IPR036390">
    <property type="entry name" value="WH_DNA-bd_sf"/>
</dbReference>
<evidence type="ECO:0000259" key="12">
    <source>
        <dbReference type="PROSITE" id="PS00434"/>
    </source>
</evidence>
<name>A0AAQ3KNZ5_9LILI</name>
<keyword evidence="4" id="KW-0805">Transcription regulation</keyword>
<keyword evidence="3" id="KW-0597">Phosphoprotein</keyword>
<keyword evidence="7" id="KW-0804">Transcription</keyword>
<dbReference type="GO" id="GO:0034605">
    <property type="term" value="P:cellular response to heat"/>
    <property type="evidence" value="ECO:0007669"/>
    <property type="project" value="TreeGrafter"/>
</dbReference>
<keyword evidence="10" id="KW-0175">Coiled coil</keyword>
<protein>
    <submittedName>
        <fullName evidence="13">Heat stress transcription factor A-4b-like isoform X2</fullName>
    </submittedName>
</protein>
<dbReference type="Proteomes" id="UP001327560">
    <property type="component" value="Chromosome 6"/>
</dbReference>
<keyword evidence="14" id="KW-1185">Reference proteome</keyword>
<keyword evidence="8" id="KW-0539">Nucleus</keyword>
<dbReference type="PRINTS" id="PR00056">
    <property type="entry name" value="HSFDOMAIN"/>
</dbReference>
<organism evidence="13 14">
    <name type="scientific">Canna indica</name>
    <name type="common">Indian-shot</name>
    <dbReference type="NCBI Taxonomy" id="4628"/>
    <lineage>
        <taxon>Eukaryota</taxon>
        <taxon>Viridiplantae</taxon>
        <taxon>Streptophyta</taxon>
        <taxon>Embryophyta</taxon>
        <taxon>Tracheophyta</taxon>
        <taxon>Spermatophyta</taxon>
        <taxon>Magnoliopsida</taxon>
        <taxon>Liliopsida</taxon>
        <taxon>Zingiberales</taxon>
        <taxon>Cannaceae</taxon>
        <taxon>Canna</taxon>
    </lineage>
</organism>
<evidence type="ECO:0000256" key="10">
    <source>
        <dbReference type="SAM" id="Coils"/>
    </source>
</evidence>
<evidence type="ECO:0000256" key="9">
    <source>
        <dbReference type="RuleBase" id="RU004020"/>
    </source>
</evidence>
<evidence type="ECO:0000256" key="3">
    <source>
        <dbReference type="ARBA" id="ARBA00022553"/>
    </source>
</evidence>
<evidence type="ECO:0000256" key="5">
    <source>
        <dbReference type="ARBA" id="ARBA00023016"/>
    </source>
</evidence>
<dbReference type="AlphaFoldDB" id="A0AAQ3KNZ5"/>
<dbReference type="GO" id="GO:0000978">
    <property type="term" value="F:RNA polymerase II cis-regulatory region sequence-specific DNA binding"/>
    <property type="evidence" value="ECO:0007669"/>
    <property type="project" value="TreeGrafter"/>
</dbReference>
<dbReference type="GO" id="GO:0005634">
    <property type="term" value="C:nucleus"/>
    <property type="evidence" value="ECO:0007669"/>
    <property type="project" value="UniProtKB-SubCell"/>
</dbReference>
<accession>A0AAQ3KNZ5</accession>
<dbReference type="SUPFAM" id="SSF46785">
    <property type="entry name" value="Winged helix' DNA-binding domain"/>
    <property type="match status" value="1"/>
</dbReference>
<evidence type="ECO:0000256" key="1">
    <source>
        <dbReference type="ARBA" id="ARBA00004123"/>
    </source>
</evidence>
<evidence type="ECO:0000256" key="4">
    <source>
        <dbReference type="ARBA" id="ARBA00023015"/>
    </source>
</evidence>
<gene>
    <name evidence="13" type="ORF">Cni_G19883</name>
</gene>
<dbReference type="EMBL" id="CP136895">
    <property type="protein sequence ID" value="WOL11122.1"/>
    <property type="molecule type" value="Genomic_DNA"/>
</dbReference>